<feature type="transmembrane region" description="Helical" evidence="6">
    <location>
        <begin position="388"/>
        <end position="405"/>
    </location>
</feature>
<feature type="domain" description="ABC-2 type transporter transmembrane" evidence="8">
    <location>
        <begin position="232"/>
        <end position="434"/>
    </location>
</feature>
<feature type="non-terminal residue" evidence="9">
    <location>
        <position position="636"/>
    </location>
</feature>
<gene>
    <name evidence="9" type="ORF">CYMTET_23904</name>
</gene>
<dbReference type="GO" id="GO:0016020">
    <property type="term" value="C:membrane"/>
    <property type="evidence" value="ECO:0007669"/>
    <property type="project" value="UniProtKB-SubCell"/>
</dbReference>
<dbReference type="EMBL" id="LGRX02012347">
    <property type="protein sequence ID" value="KAK3267548.1"/>
    <property type="molecule type" value="Genomic_DNA"/>
</dbReference>
<feature type="transmembrane region" description="Helical" evidence="6">
    <location>
        <begin position="246"/>
        <end position="268"/>
    </location>
</feature>
<dbReference type="AlphaFoldDB" id="A0AAE0FXK2"/>
<dbReference type="GO" id="GO:0005524">
    <property type="term" value="F:ATP binding"/>
    <property type="evidence" value="ECO:0007669"/>
    <property type="project" value="InterPro"/>
</dbReference>
<dbReference type="SUPFAM" id="SSF52540">
    <property type="entry name" value="P-loop containing nucleoside triphosphate hydrolases"/>
    <property type="match status" value="1"/>
</dbReference>
<feature type="transmembrane region" description="Helical" evidence="6">
    <location>
        <begin position="274"/>
        <end position="297"/>
    </location>
</feature>
<name>A0AAE0FXK2_9CHLO</name>
<dbReference type="Pfam" id="PF00005">
    <property type="entry name" value="ABC_tran"/>
    <property type="match status" value="1"/>
</dbReference>
<proteinExistence type="predicted"/>
<evidence type="ECO:0000259" key="8">
    <source>
        <dbReference type="Pfam" id="PF01061"/>
    </source>
</evidence>
<dbReference type="InterPro" id="IPR003439">
    <property type="entry name" value="ABC_transporter-like_ATP-bd"/>
</dbReference>
<protein>
    <recommendedName>
        <fullName evidence="11">ABC transporter domain-containing protein</fullName>
    </recommendedName>
</protein>
<dbReference type="GO" id="GO:0016887">
    <property type="term" value="F:ATP hydrolysis activity"/>
    <property type="evidence" value="ECO:0007669"/>
    <property type="project" value="InterPro"/>
</dbReference>
<evidence type="ECO:0000256" key="6">
    <source>
        <dbReference type="SAM" id="Phobius"/>
    </source>
</evidence>
<dbReference type="PANTHER" id="PTHR48041:SF139">
    <property type="entry name" value="PROTEIN SCARLET"/>
    <property type="match status" value="1"/>
</dbReference>
<keyword evidence="5 6" id="KW-0472">Membrane</keyword>
<feature type="transmembrane region" description="Helical" evidence="6">
    <location>
        <begin position="353"/>
        <end position="376"/>
    </location>
</feature>
<evidence type="ECO:0000313" key="10">
    <source>
        <dbReference type="Proteomes" id="UP001190700"/>
    </source>
</evidence>
<reference evidence="9 10" key="1">
    <citation type="journal article" date="2015" name="Genome Biol. Evol.">
        <title>Comparative Genomics of a Bacterivorous Green Alga Reveals Evolutionary Causalities and Consequences of Phago-Mixotrophic Mode of Nutrition.</title>
        <authorList>
            <person name="Burns J.A."/>
            <person name="Paasch A."/>
            <person name="Narechania A."/>
            <person name="Kim E."/>
        </authorList>
    </citation>
    <scope>NUCLEOTIDE SEQUENCE [LARGE SCALE GENOMIC DNA]</scope>
    <source>
        <strain evidence="9 10">PLY_AMNH</strain>
    </source>
</reference>
<evidence type="ECO:0000256" key="5">
    <source>
        <dbReference type="ARBA" id="ARBA00023136"/>
    </source>
</evidence>
<dbReference type="Proteomes" id="UP001190700">
    <property type="component" value="Unassembled WGS sequence"/>
</dbReference>
<dbReference type="PANTHER" id="PTHR48041">
    <property type="entry name" value="ABC TRANSPORTER G FAMILY MEMBER 28"/>
    <property type="match status" value="1"/>
</dbReference>
<keyword evidence="4 6" id="KW-1133">Transmembrane helix</keyword>
<keyword evidence="3 6" id="KW-0812">Transmembrane</keyword>
<dbReference type="InterPro" id="IPR050352">
    <property type="entry name" value="ABCG_transporters"/>
</dbReference>
<comment type="caution">
    <text evidence="9">The sequence shown here is derived from an EMBL/GenBank/DDBJ whole genome shotgun (WGS) entry which is preliminary data.</text>
</comment>
<evidence type="ECO:0008006" key="11">
    <source>
        <dbReference type="Google" id="ProtNLM"/>
    </source>
</evidence>
<evidence type="ECO:0000313" key="9">
    <source>
        <dbReference type="EMBL" id="KAK3267548.1"/>
    </source>
</evidence>
<evidence type="ECO:0000256" key="4">
    <source>
        <dbReference type="ARBA" id="ARBA00022989"/>
    </source>
</evidence>
<dbReference type="Gene3D" id="3.40.50.300">
    <property type="entry name" value="P-loop containing nucleotide triphosphate hydrolases"/>
    <property type="match status" value="1"/>
</dbReference>
<keyword evidence="2" id="KW-0813">Transport</keyword>
<dbReference type="Pfam" id="PF01061">
    <property type="entry name" value="ABC2_membrane"/>
    <property type="match status" value="1"/>
</dbReference>
<dbReference type="InterPro" id="IPR027417">
    <property type="entry name" value="P-loop_NTPase"/>
</dbReference>
<dbReference type="InterPro" id="IPR013525">
    <property type="entry name" value="ABC2_TM"/>
</dbReference>
<comment type="subcellular location">
    <subcellularLocation>
        <location evidence="1">Membrane</location>
        <topology evidence="1">Multi-pass membrane protein</topology>
    </subcellularLocation>
</comment>
<evidence type="ECO:0000256" key="3">
    <source>
        <dbReference type="ARBA" id="ARBA00022692"/>
    </source>
</evidence>
<dbReference type="GO" id="GO:0140359">
    <property type="term" value="F:ABC-type transporter activity"/>
    <property type="evidence" value="ECO:0007669"/>
    <property type="project" value="InterPro"/>
</dbReference>
<feature type="domain" description="ABC transporter" evidence="7">
    <location>
        <begin position="25"/>
        <end position="73"/>
    </location>
</feature>
<feature type="transmembrane region" description="Helical" evidence="6">
    <location>
        <begin position="453"/>
        <end position="473"/>
    </location>
</feature>
<evidence type="ECO:0000256" key="1">
    <source>
        <dbReference type="ARBA" id="ARBA00004141"/>
    </source>
</evidence>
<feature type="transmembrane region" description="Helical" evidence="6">
    <location>
        <begin position="318"/>
        <end position="341"/>
    </location>
</feature>
<evidence type="ECO:0000259" key="7">
    <source>
        <dbReference type="Pfam" id="PF00005"/>
    </source>
</evidence>
<sequence length="636" mass="69722">MRLPYGALQVQRQLVVTYAMNSMRLRHVENVQVGGLSIQGVESTLSGGERRKVAIATELITKPSMLVMDEPTTGLDAGFALETCDTLANLATQHGCTVLCSIHQPRQEIFEHFNQLFVLASGHLVASGTRQSLQRFYSHLYPQSDLPQAPGKLANYVLDLVAVMPSAQAVQLKERFAVFCAADSEHQAEEDAAKAAAAAAQKLLEAQMKVEMDLEILEGAAASKMLWRFYVVLCNRFKVRFIRGMGLGRSVGLPVFWICVVGTAWVGQDTGRDTIIGALIGITTLYLFIGITVLADVSVRRQQYKQDFHVPLYGKAELCLAEVAVGALETFICIFLSYSVFCHLSGLRIGPEYVPFGLLTCMIMGAVSWALAWNFFWMFDGVMTVQTGNAAFIAIMLAYGGLYSSTDNLPVSISWIKDVNPYYYLFSALVQNQFLEEEGKLAVYFVHSKWTCIGMSLLLLVFLHATAFFFCYIELYRLDFAGLVSTWQRAQKMPKAKFGEEGSHQEHKYLLLPSEDRREAAPPSAGASAGADAPALVDRLGSARPLQPHDCPCITFHRLSYSVDLPASGSSCVERVKGWVAARPYVEEGIQLTGLTETDKSGAQMDPPMKVLLHNVSATIQPSSLCALLGPSGSGA</sequence>
<evidence type="ECO:0000256" key="2">
    <source>
        <dbReference type="ARBA" id="ARBA00022448"/>
    </source>
</evidence>
<organism evidence="9 10">
    <name type="scientific">Cymbomonas tetramitiformis</name>
    <dbReference type="NCBI Taxonomy" id="36881"/>
    <lineage>
        <taxon>Eukaryota</taxon>
        <taxon>Viridiplantae</taxon>
        <taxon>Chlorophyta</taxon>
        <taxon>Pyramimonadophyceae</taxon>
        <taxon>Pyramimonadales</taxon>
        <taxon>Pyramimonadaceae</taxon>
        <taxon>Cymbomonas</taxon>
    </lineage>
</organism>
<keyword evidence="10" id="KW-1185">Reference proteome</keyword>
<accession>A0AAE0FXK2</accession>